<evidence type="ECO:0000256" key="7">
    <source>
        <dbReference type="SAM" id="MobiDB-lite"/>
    </source>
</evidence>
<evidence type="ECO:0000313" key="10">
    <source>
        <dbReference type="EMBL" id="MBD3870226.1"/>
    </source>
</evidence>
<dbReference type="SMART" id="SM00865">
    <property type="entry name" value="Tubulin_C"/>
    <property type="match status" value="1"/>
</dbReference>
<feature type="region of interest" description="Disordered" evidence="7">
    <location>
        <begin position="1"/>
        <end position="29"/>
    </location>
</feature>
<feature type="binding site" evidence="4">
    <location>
        <position position="216"/>
    </location>
    <ligand>
        <name>GTP</name>
        <dbReference type="ChEBI" id="CHEBI:37565"/>
    </ligand>
</feature>
<evidence type="ECO:0000256" key="6">
    <source>
        <dbReference type="RuleBase" id="RU000631"/>
    </source>
</evidence>
<proteinExistence type="inferred from homology"/>
<dbReference type="InterPro" id="IPR000158">
    <property type="entry name" value="Cell_div_FtsZ"/>
</dbReference>
<keyword evidence="2 4" id="KW-0547">Nucleotide-binding</keyword>
<dbReference type="InterPro" id="IPR045061">
    <property type="entry name" value="FtsZ/CetZ"/>
</dbReference>
<dbReference type="AlphaFoldDB" id="A0A8J6YB57"/>
<name>A0A8J6YB57_9BACT</name>
<dbReference type="GO" id="GO:0000917">
    <property type="term" value="P:division septum assembly"/>
    <property type="evidence" value="ECO:0007669"/>
    <property type="project" value="UniProtKB-KW"/>
</dbReference>
<dbReference type="GO" id="GO:0032153">
    <property type="term" value="C:cell division site"/>
    <property type="evidence" value="ECO:0007669"/>
    <property type="project" value="UniProtKB-UniRule"/>
</dbReference>
<keyword evidence="4" id="KW-0963">Cytoplasm</keyword>
<comment type="subcellular location">
    <subcellularLocation>
        <location evidence="4">Cytoplasm</location>
    </subcellularLocation>
    <text evidence="4">Assembles at midcell at the inner surface of the cytoplasmic membrane.</text>
</comment>
<keyword evidence="3 4" id="KW-0342">GTP-binding</keyword>
<dbReference type="PRINTS" id="PR00423">
    <property type="entry name" value="CELLDVISFTSZ"/>
</dbReference>
<feature type="binding site" evidence="4">
    <location>
        <position position="172"/>
    </location>
    <ligand>
        <name>GTP</name>
        <dbReference type="ChEBI" id="CHEBI:37565"/>
    </ligand>
</feature>
<dbReference type="NCBIfam" id="TIGR00065">
    <property type="entry name" value="ftsZ"/>
    <property type="match status" value="1"/>
</dbReference>
<dbReference type="SUPFAM" id="SSF52490">
    <property type="entry name" value="Tubulin nucleotide-binding domain-like"/>
    <property type="match status" value="1"/>
</dbReference>
<keyword evidence="4 6" id="KW-0717">Septation</keyword>
<evidence type="ECO:0000256" key="1">
    <source>
        <dbReference type="ARBA" id="ARBA00009690"/>
    </source>
</evidence>
<dbReference type="SUPFAM" id="SSF55307">
    <property type="entry name" value="Tubulin C-terminal domain-like"/>
    <property type="match status" value="1"/>
</dbReference>
<comment type="similarity">
    <text evidence="1 4 6">Belongs to the FtsZ family.</text>
</comment>
<gene>
    <name evidence="4 10" type="primary">ftsZ</name>
    <name evidence="10" type="ORF">IFJ97_02565</name>
</gene>
<sequence length="408" mass="42605">MIEFDDGVTGERSDTDESENPKLHLVGPEPSILLDETPAPARIKVIGIGGGGCNSVNRMIEAGLGGVEFIAGNTDAQALANCRAPVKLQLGMELTRGLGAGANPEVGRNAALEADKKIFDLIDGADMVFITCGMGGGTGTGATPIIAQMAQDVGALTVAVVTKPFSFEGSRRRNVADEGIQQLGEHVDTLITIPNDRLLKFVERNTNFTEAMSIADDVLRQAVQGIADIITVPGLINRDFADVRTVMKGMGHAIMGVGTSSGEHRAVEAAQQAIASPLLEETSIEGARGLLINITGGEEVTLNEINEAAEIITEGADADAQILFGAVVDPDLGDCVSVTVIATGFQGVLDGAQLPATQARAAATQDPFEDSAPSRASRFLVPGGPNSEYGINQTDDYEIPAILRKQMD</sequence>
<dbReference type="PANTHER" id="PTHR30314">
    <property type="entry name" value="CELL DIVISION PROTEIN FTSZ-RELATED"/>
    <property type="match status" value="1"/>
</dbReference>
<dbReference type="SMART" id="SM00864">
    <property type="entry name" value="Tubulin"/>
    <property type="match status" value="1"/>
</dbReference>
<reference evidence="10 11" key="1">
    <citation type="submission" date="2020-08" db="EMBL/GenBank/DDBJ databases">
        <title>Acidobacteriota in marine sediments use diverse sulfur dissimilation pathways.</title>
        <authorList>
            <person name="Wasmund K."/>
        </authorList>
    </citation>
    <scope>NUCLEOTIDE SEQUENCE [LARGE SCALE GENOMIC DNA]</scope>
    <source>
        <strain evidence="10">MAG AM3-A</strain>
    </source>
</reference>
<dbReference type="EMBL" id="JACXWA010000044">
    <property type="protein sequence ID" value="MBD3870226.1"/>
    <property type="molecule type" value="Genomic_DNA"/>
</dbReference>
<evidence type="ECO:0000256" key="4">
    <source>
        <dbReference type="HAMAP-Rule" id="MF_00909"/>
    </source>
</evidence>
<evidence type="ECO:0000256" key="2">
    <source>
        <dbReference type="ARBA" id="ARBA00022741"/>
    </source>
</evidence>
<keyword evidence="4 6" id="KW-0131">Cell cycle</keyword>
<dbReference type="Gene3D" id="3.40.50.1440">
    <property type="entry name" value="Tubulin/FtsZ, GTPase domain"/>
    <property type="match status" value="1"/>
</dbReference>
<evidence type="ECO:0000256" key="3">
    <source>
        <dbReference type="ARBA" id="ARBA00023134"/>
    </source>
</evidence>
<feature type="compositionally biased region" description="Basic and acidic residues" evidence="7">
    <location>
        <begin position="9"/>
        <end position="22"/>
    </location>
</feature>
<dbReference type="InterPro" id="IPR024757">
    <property type="entry name" value="FtsZ_C"/>
</dbReference>
<feature type="domain" description="Tubulin/FtsZ GTPase" evidence="8">
    <location>
        <begin position="42"/>
        <end position="234"/>
    </location>
</feature>
<dbReference type="GO" id="GO:0043093">
    <property type="term" value="P:FtsZ-dependent cytokinesis"/>
    <property type="evidence" value="ECO:0007669"/>
    <property type="project" value="UniProtKB-UniRule"/>
</dbReference>
<organism evidence="10 11">
    <name type="scientific">Candidatus Sulfomarinibacter kjeldsenii</name>
    <dbReference type="NCBI Taxonomy" id="2885994"/>
    <lineage>
        <taxon>Bacteria</taxon>
        <taxon>Pseudomonadati</taxon>
        <taxon>Acidobacteriota</taxon>
        <taxon>Thermoanaerobaculia</taxon>
        <taxon>Thermoanaerobaculales</taxon>
        <taxon>Candidatus Sulfomarinibacteraceae</taxon>
        <taxon>Candidatus Sulfomarinibacter</taxon>
    </lineage>
</organism>
<evidence type="ECO:0000313" key="11">
    <source>
        <dbReference type="Proteomes" id="UP000598633"/>
    </source>
</evidence>
<feature type="binding site" evidence="4">
    <location>
        <begin position="50"/>
        <end position="54"/>
    </location>
    <ligand>
        <name>GTP</name>
        <dbReference type="ChEBI" id="CHEBI:37565"/>
    </ligand>
</feature>
<evidence type="ECO:0000259" key="9">
    <source>
        <dbReference type="SMART" id="SM00865"/>
    </source>
</evidence>
<dbReference type="InterPro" id="IPR036525">
    <property type="entry name" value="Tubulin/FtsZ_GTPase_sf"/>
</dbReference>
<evidence type="ECO:0000256" key="5">
    <source>
        <dbReference type="NCBIfam" id="TIGR00065"/>
    </source>
</evidence>
<dbReference type="HAMAP" id="MF_00909">
    <property type="entry name" value="FtsZ"/>
    <property type="match status" value="1"/>
</dbReference>
<dbReference type="InterPro" id="IPR020805">
    <property type="entry name" value="Cell_div_FtsZ_CS"/>
</dbReference>
<dbReference type="GO" id="GO:0005525">
    <property type="term" value="F:GTP binding"/>
    <property type="evidence" value="ECO:0007669"/>
    <property type="project" value="UniProtKB-UniRule"/>
</dbReference>
<dbReference type="GO" id="GO:0051258">
    <property type="term" value="P:protein polymerization"/>
    <property type="evidence" value="ECO:0007669"/>
    <property type="project" value="UniProtKB-UniRule"/>
</dbReference>
<comment type="caution">
    <text evidence="10">The sequence shown here is derived from an EMBL/GenBank/DDBJ whole genome shotgun (WGS) entry which is preliminary data.</text>
</comment>
<dbReference type="Gene3D" id="3.30.1330.20">
    <property type="entry name" value="Tubulin/FtsZ, C-terminal domain"/>
    <property type="match status" value="1"/>
</dbReference>
<comment type="function">
    <text evidence="4 6">Essential cell division protein that forms a contractile ring structure (Z ring) at the future cell division site. The regulation of the ring assembly controls the timing and the location of cell division. One of the functions of the FtsZ ring is to recruit other cell division proteins to the septum to produce a new cell wall between the dividing cells. Binds GTP and shows GTPase activity.</text>
</comment>
<dbReference type="InterPro" id="IPR018316">
    <property type="entry name" value="Tubulin/FtsZ_2-layer-sand-dom"/>
</dbReference>
<comment type="subunit">
    <text evidence="4">Homodimer. Polymerizes to form a dynamic ring structure in a strictly GTP-dependent manner. Interacts directly with several other division proteins.</text>
</comment>
<dbReference type="InterPro" id="IPR003008">
    <property type="entry name" value="Tubulin_FtsZ_GTPase"/>
</dbReference>
<dbReference type="FunFam" id="3.40.50.1440:FF:000001">
    <property type="entry name" value="Cell division protein FtsZ"/>
    <property type="match status" value="1"/>
</dbReference>
<accession>A0A8J6YB57</accession>
<dbReference type="PANTHER" id="PTHR30314:SF3">
    <property type="entry name" value="MITOCHONDRIAL DIVISION PROTEIN FSZA"/>
    <property type="match status" value="1"/>
</dbReference>
<protein>
    <recommendedName>
        <fullName evidence="4 5">Cell division protein FtsZ</fullName>
    </recommendedName>
</protein>
<dbReference type="PROSITE" id="PS01135">
    <property type="entry name" value="FTSZ_2"/>
    <property type="match status" value="1"/>
</dbReference>
<dbReference type="Pfam" id="PF12327">
    <property type="entry name" value="FtsZ_C"/>
    <property type="match status" value="1"/>
</dbReference>
<dbReference type="CDD" id="cd02201">
    <property type="entry name" value="FtsZ_type1"/>
    <property type="match status" value="1"/>
</dbReference>
<feature type="domain" description="Tubulin/FtsZ 2-layer sandwich" evidence="9">
    <location>
        <begin position="236"/>
        <end position="354"/>
    </location>
</feature>
<dbReference type="GO" id="GO:0005737">
    <property type="term" value="C:cytoplasm"/>
    <property type="evidence" value="ECO:0007669"/>
    <property type="project" value="UniProtKB-SubCell"/>
</dbReference>
<evidence type="ECO:0000259" key="8">
    <source>
        <dbReference type="SMART" id="SM00864"/>
    </source>
</evidence>
<feature type="binding site" evidence="4">
    <location>
        <begin position="137"/>
        <end position="139"/>
    </location>
    <ligand>
        <name>GTP</name>
        <dbReference type="ChEBI" id="CHEBI:37565"/>
    </ligand>
</feature>
<dbReference type="InterPro" id="IPR037103">
    <property type="entry name" value="Tubulin/FtsZ-like_C"/>
</dbReference>
<dbReference type="GO" id="GO:0003924">
    <property type="term" value="F:GTPase activity"/>
    <property type="evidence" value="ECO:0007669"/>
    <property type="project" value="UniProtKB-UniRule"/>
</dbReference>
<dbReference type="InterPro" id="IPR008280">
    <property type="entry name" value="Tub_FtsZ_C"/>
</dbReference>
<feature type="binding site" evidence="4">
    <location>
        <position position="168"/>
    </location>
    <ligand>
        <name>GTP</name>
        <dbReference type="ChEBI" id="CHEBI:37565"/>
    </ligand>
</feature>
<dbReference type="Proteomes" id="UP000598633">
    <property type="component" value="Unassembled WGS sequence"/>
</dbReference>
<dbReference type="PROSITE" id="PS01134">
    <property type="entry name" value="FTSZ_1"/>
    <property type="match status" value="1"/>
</dbReference>
<dbReference type="Pfam" id="PF00091">
    <property type="entry name" value="Tubulin"/>
    <property type="match status" value="1"/>
</dbReference>
<keyword evidence="4 6" id="KW-0132">Cell division</keyword>